<reference evidence="5 7" key="2">
    <citation type="submission" date="2019-05" db="EMBL/GenBank/DDBJ databases">
        <title>Genome sequence of Moorella thermoacetica ATCC 33924.</title>
        <authorList>
            <person name="Poehlein A."/>
            <person name="Bengelsdorf F.R."/>
            <person name="Duerre P."/>
            <person name="Daniel R."/>
        </authorList>
    </citation>
    <scope>NUCLEOTIDE SEQUENCE [LARGE SCALE GENOMIC DNA]</scope>
    <source>
        <strain evidence="5 7">ATCC 33924</strain>
    </source>
</reference>
<reference evidence="4 6" key="1">
    <citation type="submission" date="2016-08" db="EMBL/GenBank/DDBJ databases">
        <title>Moorella thermoacetica DSM 103132.</title>
        <authorList>
            <person name="Jendresen C.B."/>
            <person name="Redl S.M."/>
            <person name="Jensen T.O."/>
            <person name="Nielsen A.T."/>
        </authorList>
    </citation>
    <scope>NUCLEOTIDE SEQUENCE [LARGE SCALE GENOMIC DNA]</scope>
    <source>
        <strain evidence="4 6">DSM 103132</strain>
    </source>
</reference>
<evidence type="ECO:0000259" key="3">
    <source>
        <dbReference type="PROSITE" id="PS51677"/>
    </source>
</evidence>
<comment type="subcellular location">
    <subcellularLocation>
        <location evidence="1">Secreted</location>
    </subcellularLocation>
</comment>
<dbReference type="Pfam" id="PF01522">
    <property type="entry name" value="Polysacc_deac_1"/>
    <property type="match status" value="1"/>
</dbReference>
<feature type="domain" description="NodB homology" evidence="3">
    <location>
        <begin position="120"/>
        <end position="294"/>
    </location>
</feature>
<protein>
    <submittedName>
        <fullName evidence="4">Poly-beta-1,6-N-acetyl-D-glucosamine N-deacetylase</fullName>
        <ecNumber evidence="4">3.5.1.-</ecNumber>
    </submittedName>
</protein>
<dbReference type="RefSeq" id="WP_069588438.1">
    <property type="nucleotide sequence ID" value="NZ_VCDX01000005.1"/>
</dbReference>
<dbReference type="AlphaFoldDB" id="A0AAC9HG46"/>
<dbReference type="PANTHER" id="PTHR34216">
    <property type="match status" value="1"/>
</dbReference>
<evidence type="ECO:0000313" key="4">
    <source>
        <dbReference type="EMBL" id="AOQ23153.1"/>
    </source>
</evidence>
<dbReference type="GO" id="GO:0005975">
    <property type="term" value="P:carbohydrate metabolic process"/>
    <property type="evidence" value="ECO:0007669"/>
    <property type="project" value="InterPro"/>
</dbReference>
<accession>A0AAC9HG46</accession>
<gene>
    <name evidence="4" type="primary">icaB_1</name>
    <name evidence="5" type="synonym">icaB</name>
    <name evidence="4" type="ORF">Maut_00690</name>
    <name evidence="5" type="ORF">MTAT_16830</name>
</gene>
<keyword evidence="7" id="KW-1185">Reference proteome</keyword>
<dbReference type="PANTHER" id="PTHR34216:SF3">
    <property type="entry name" value="POLY-BETA-1,6-N-ACETYL-D-GLUCOSAMINE N-DEACETYLASE"/>
    <property type="match status" value="1"/>
</dbReference>
<proteinExistence type="predicted"/>
<dbReference type="Proteomes" id="UP000322283">
    <property type="component" value="Unassembled WGS sequence"/>
</dbReference>
<dbReference type="InterPro" id="IPR051398">
    <property type="entry name" value="Polysacch_Deacetylase"/>
</dbReference>
<dbReference type="EMBL" id="VCDX01000005">
    <property type="protein sequence ID" value="TYL12860.1"/>
    <property type="molecule type" value="Genomic_DNA"/>
</dbReference>
<dbReference type="EC" id="3.5.1.-" evidence="4"/>
<dbReference type="PROSITE" id="PS51257">
    <property type="entry name" value="PROKAR_LIPOPROTEIN"/>
    <property type="match status" value="1"/>
</dbReference>
<sequence length="294" mass="32923">MVDLKSGKFLSNLCLFAVLVSIVFIAAGCRLTPTEEAASFTSRDLHGEGLVVLCYHRVLSSPLLRMGRFLWPSEEELTRYTLSTGEFAAQLDYLRRRGVRFVTPGEAEDYLTGKKSFSGKLALVTFDDGDLSVYREAFPILKERHIPFLLFLVTGQVGKRWQGFTMCTWEQIREMVQSGLCTVGLHTHDLHYLDRETKKPVFLLPGREADFAADTARGVAILRDEIGAQVRYFAYPYGFGNPSTDRSLASEGIPNVFTLRAKVNRPGDSRSFIGRIVVTPESWPQVAAWADGNL</sequence>
<name>A0AAC9HG46_NEOTH</name>
<dbReference type="Gene3D" id="3.20.20.370">
    <property type="entry name" value="Glycoside hydrolase/deacetylase"/>
    <property type="match status" value="1"/>
</dbReference>
<evidence type="ECO:0000256" key="2">
    <source>
        <dbReference type="ARBA" id="ARBA00022729"/>
    </source>
</evidence>
<evidence type="ECO:0000313" key="6">
    <source>
        <dbReference type="Proteomes" id="UP000094598"/>
    </source>
</evidence>
<organism evidence="4 6">
    <name type="scientific">Neomoorella thermoacetica</name>
    <name type="common">Clostridium thermoaceticum</name>
    <dbReference type="NCBI Taxonomy" id="1525"/>
    <lineage>
        <taxon>Bacteria</taxon>
        <taxon>Bacillati</taxon>
        <taxon>Bacillota</taxon>
        <taxon>Clostridia</taxon>
        <taxon>Neomoorellales</taxon>
        <taxon>Neomoorellaceae</taxon>
        <taxon>Neomoorella</taxon>
    </lineage>
</organism>
<keyword evidence="4" id="KW-0378">Hydrolase</keyword>
<dbReference type="Proteomes" id="UP000094598">
    <property type="component" value="Chromosome"/>
</dbReference>
<dbReference type="SUPFAM" id="SSF88713">
    <property type="entry name" value="Glycoside hydrolase/deacetylase"/>
    <property type="match status" value="1"/>
</dbReference>
<evidence type="ECO:0000256" key="1">
    <source>
        <dbReference type="ARBA" id="ARBA00004613"/>
    </source>
</evidence>
<dbReference type="InterPro" id="IPR002509">
    <property type="entry name" value="NODB_dom"/>
</dbReference>
<dbReference type="InterPro" id="IPR011330">
    <property type="entry name" value="Glyco_hydro/deAcase_b/a-brl"/>
</dbReference>
<dbReference type="GO" id="GO:0016810">
    <property type="term" value="F:hydrolase activity, acting on carbon-nitrogen (but not peptide) bonds"/>
    <property type="evidence" value="ECO:0007669"/>
    <property type="project" value="InterPro"/>
</dbReference>
<dbReference type="EMBL" id="CP017019">
    <property type="protein sequence ID" value="AOQ23153.1"/>
    <property type="molecule type" value="Genomic_DNA"/>
</dbReference>
<dbReference type="GO" id="GO:0005576">
    <property type="term" value="C:extracellular region"/>
    <property type="evidence" value="ECO:0007669"/>
    <property type="project" value="UniProtKB-SubCell"/>
</dbReference>
<keyword evidence="2" id="KW-0732">Signal</keyword>
<evidence type="ECO:0000313" key="5">
    <source>
        <dbReference type="EMBL" id="TYL12860.1"/>
    </source>
</evidence>
<dbReference type="PROSITE" id="PS51677">
    <property type="entry name" value="NODB"/>
    <property type="match status" value="1"/>
</dbReference>
<evidence type="ECO:0000313" key="7">
    <source>
        <dbReference type="Proteomes" id="UP000322283"/>
    </source>
</evidence>